<gene>
    <name evidence="1" type="ORF">KFL_006680050</name>
</gene>
<proteinExistence type="predicted"/>
<sequence length="339" mass="37275">MEAPPPKEQINVQRTTEKINEGLEAIRVRALQHAKEAVVRAATSARTVAVPPMVMPSDSCTTYDIPRCLKILDQRVALKDLSPEELEKVLFIISTGMKVGLGDDDVPEGMREFVQQFMLLVKHLHSEKAMHTAMVRSGLAAMTSGGQLRTGMFPEALGLGFMDAAIDIAKKQPENLEALQTLSIFLGDGGLVYVRRFQERDALKPLIAKFVASAFTLDDLLSPMDVNLPGWTVRLFSNLVEPDFAWRATYSGQDTLAGQLSGEKQQTIEALIKGGAVRKLVCVLAQLTERADDVPRDARLIDFGKMLGNLTTVLANISNEQEMFLNELRSVPCALILVN</sequence>
<dbReference type="Proteomes" id="UP000054558">
    <property type="component" value="Unassembled WGS sequence"/>
</dbReference>
<accession>A0A1Y1IIM4</accession>
<evidence type="ECO:0000313" key="1">
    <source>
        <dbReference type="EMBL" id="GAQ90654.1"/>
    </source>
</evidence>
<name>A0A1Y1IIM4_KLENI</name>
<protein>
    <submittedName>
        <fullName evidence="1">Uncharacterized protein</fullName>
    </submittedName>
</protein>
<dbReference type="AlphaFoldDB" id="A0A1Y1IIM4"/>
<dbReference type="EMBL" id="DF237617">
    <property type="protein sequence ID" value="GAQ90654.1"/>
    <property type="molecule type" value="Genomic_DNA"/>
</dbReference>
<keyword evidence="2" id="KW-1185">Reference proteome</keyword>
<organism evidence="1 2">
    <name type="scientific">Klebsormidium nitens</name>
    <name type="common">Green alga</name>
    <name type="synonym">Ulothrix nitens</name>
    <dbReference type="NCBI Taxonomy" id="105231"/>
    <lineage>
        <taxon>Eukaryota</taxon>
        <taxon>Viridiplantae</taxon>
        <taxon>Streptophyta</taxon>
        <taxon>Klebsormidiophyceae</taxon>
        <taxon>Klebsormidiales</taxon>
        <taxon>Klebsormidiaceae</taxon>
        <taxon>Klebsormidium</taxon>
    </lineage>
</organism>
<evidence type="ECO:0000313" key="2">
    <source>
        <dbReference type="Proteomes" id="UP000054558"/>
    </source>
</evidence>
<reference evidence="1 2" key="1">
    <citation type="journal article" date="2014" name="Nat. Commun.">
        <title>Klebsormidium flaccidum genome reveals primary factors for plant terrestrial adaptation.</title>
        <authorList>
            <person name="Hori K."/>
            <person name="Maruyama F."/>
            <person name="Fujisawa T."/>
            <person name="Togashi T."/>
            <person name="Yamamoto N."/>
            <person name="Seo M."/>
            <person name="Sato S."/>
            <person name="Yamada T."/>
            <person name="Mori H."/>
            <person name="Tajima N."/>
            <person name="Moriyama T."/>
            <person name="Ikeuchi M."/>
            <person name="Watanabe M."/>
            <person name="Wada H."/>
            <person name="Kobayashi K."/>
            <person name="Saito M."/>
            <person name="Masuda T."/>
            <person name="Sasaki-Sekimoto Y."/>
            <person name="Mashiguchi K."/>
            <person name="Awai K."/>
            <person name="Shimojima M."/>
            <person name="Masuda S."/>
            <person name="Iwai M."/>
            <person name="Nobusawa T."/>
            <person name="Narise T."/>
            <person name="Kondo S."/>
            <person name="Saito H."/>
            <person name="Sato R."/>
            <person name="Murakawa M."/>
            <person name="Ihara Y."/>
            <person name="Oshima-Yamada Y."/>
            <person name="Ohtaka K."/>
            <person name="Satoh M."/>
            <person name="Sonobe K."/>
            <person name="Ishii M."/>
            <person name="Ohtani R."/>
            <person name="Kanamori-Sato M."/>
            <person name="Honoki R."/>
            <person name="Miyazaki D."/>
            <person name="Mochizuki H."/>
            <person name="Umetsu J."/>
            <person name="Higashi K."/>
            <person name="Shibata D."/>
            <person name="Kamiya Y."/>
            <person name="Sato N."/>
            <person name="Nakamura Y."/>
            <person name="Tabata S."/>
            <person name="Ida S."/>
            <person name="Kurokawa K."/>
            <person name="Ohta H."/>
        </authorList>
    </citation>
    <scope>NUCLEOTIDE SEQUENCE [LARGE SCALE GENOMIC DNA]</scope>
    <source>
        <strain evidence="1 2">NIES-2285</strain>
    </source>
</reference>